<evidence type="ECO:0000256" key="1">
    <source>
        <dbReference type="ARBA" id="ARBA00007613"/>
    </source>
</evidence>
<dbReference type="NCBIfam" id="TIGR01845">
    <property type="entry name" value="outer_NodT"/>
    <property type="match status" value="1"/>
</dbReference>
<keyword evidence="2" id="KW-0472">Membrane</keyword>
<name>A0ABN5IWE3_9CAUL</name>
<comment type="subcellular location">
    <subcellularLocation>
        <location evidence="2">Cell membrane</location>
        <topology evidence="2">Lipid-anchor</topology>
    </subcellularLocation>
</comment>
<comment type="similarity">
    <text evidence="1 2">Belongs to the outer membrane factor (OMF) (TC 1.B.17) family.</text>
</comment>
<dbReference type="Pfam" id="PF02321">
    <property type="entry name" value="OEP"/>
    <property type="match status" value="2"/>
</dbReference>
<accession>A0ABN5IWE3</accession>
<dbReference type="RefSeq" id="WP_013080094.1">
    <property type="nucleotide sequence ID" value="NZ_CP027850.1"/>
</dbReference>
<dbReference type="Proteomes" id="UP000240527">
    <property type="component" value="Chromosome"/>
</dbReference>
<protein>
    <submittedName>
        <fullName evidence="5">TolC family protein</fullName>
    </submittedName>
</protein>
<evidence type="ECO:0000313" key="5">
    <source>
        <dbReference type="EMBL" id="AVQ03107.1"/>
    </source>
</evidence>
<dbReference type="PROSITE" id="PS51257">
    <property type="entry name" value="PROKAR_LIPOPROTEIN"/>
    <property type="match status" value="1"/>
</dbReference>
<keyword evidence="2" id="KW-0449">Lipoprotein</keyword>
<organism evidence="5 6">
    <name type="scientific">Caulobacter segnis</name>
    <dbReference type="NCBI Taxonomy" id="88688"/>
    <lineage>
        <taxon>Bacteria</taxon>
        <taxon>Pseudomonadati</taxon>
        <taxon>Pseudomonadota</taxon>
        <taxon>Alphaproteobacteria</taxon>
        <taxon>Caulobacterales</taxon>
        <taxon>Caulobacteraceae</taxon>
        <taxon>Caulobacter</taxon>
    </lineage>
</organism>
<keyword evidence="6" id="KW-1185">Reference proteome</keyword>
<dbReference type="InterPro" id="IPR010131">
    <property type="entry name" value="MdtP/NodT-like"/>
</dbReference>
<evidence type="ECO:0000256" key="2">
    <source>
        <dbReference type="RuleBase" id="RU362097"/>
    </source>
</evidence>
<dbReference type="Gene3D" id="2.20.200.10">
    <property type="entry name" value="Outer membrane efflux proteins (OEP)"/>
    <property type="match status" value="1"/>
</dbReference>
<feature type="region of interest" description="Disordered" evidence="4">
    <location>
        <begin position="455"/>
        <end position="476"/>
    </location>
</feature>
<dbReference type="SUPFAM" id="SSF56954">
    <property type="entry name" value="Outer membrane efflux proteins (OEP)"/>
    <property type="match status" value="1"/>
</dbReference>
<dbReference type="PANTHER" id="PTHR30203">
    <property type="entry name" value="OUTER MEMBRANE CATION EFFLUX PROTEIN"/>
    <property type="match status" value="1"/>
</dbReference>
<keyword evidence="3" id="KW-0175">Coiled coil</keyword>
<keyword evidence="2" id="KW-1134">Transmembrane beta strand</keyword>
<dbReference type="PANTHER" id="PTHR30203:SF25">
    <property type="entry name" value="OUTER MEMBRANE PROTEIN-RELATED"/>
    <property type="match status" value="1"/>
</dbReference>
<evidence type="ECO:0000256" key="3">
    <source>
        <dbReference type="SAM" id="Coils"/>
    </source>
</evidence>
<feature type="chain" id="PRO_5044955669" evidence="2">
    <location>
        <begin position="18"/>
        <end position="476"/>
    </location>
</feature>
<feature type="signal peptide" evidence="2">
    <location>
        <begin position="1"/>
        <end position="17"/>
    </location>
</feature>
<keyword evidence="2" id="KW-0812">Transmembrane</keyword>
<proteinExistence type="inferred from homology"/>
<keyword evidence="2" id="KW-0564">Palmitate</keyword>
<keyword evidence="2" id="KW-0732">Signal</keyword>
<sequence>MLMKLWGVVLIAPLAGACAVSAPRAPDLAVPAVYAAPRPGADPPKSNLEHWWRLYQDPQLEMLVAQALEGGFDARLARARLAEAQATRGAAHYQIYWPSGGLEASANHASGDDDSERDIDRYAASFSPAWELDLFGRRAASRRVAEGDLHSAEFTAEATRWVLVAQVADNLFAARGLAARLTEARETLRIQRALEASAQAKVEHGLVPASDAAQTRANVETIRSEIQDLEAQLDAARRVLLALCGRGRAPLDEMPILPRIGAPPAPPATVPGDLLSRRPDIREAHWRLASAAGRQQLAALAFLPTLTLSPSLGISKVTGSDTASLWSLGAGAKVPLLDIPRLRKTLDARRAVSEQQVLAYERSVQTAYVEAETALAYLDSDTRRVTMLRAAERDAAIGYEAKHEGYRRGFNALQDTLVAEGAWRQARIALAGAEVTALQRSVQVFKALGGGWSPPAAEQGAALPPPLSSTASKKAG</sequence>
<evidence type="ECO:0000256" key="4">
    <source>
        <dbReference type="SAM" id="MobiDB-lite"/>
    </source>
</evidence>
<evidence type="ECO:0000313" key="6">
    <source>
        <dbReference type="Proteomes" id="UP000240527"/>
    </source>
</evidence>
<dbReference type="InterPro" id="IPR003423">
    <property type="entry name" value="OMP_efflux"/>
</dbReference>
<feature type="coiled-coil region" evidence="3">
    <location>
        <begin position="212"/>
        <end position="246"/>
    </location>
</feature>
<dbReference type="Gene3D" id="1.20.1600.10">
    <property type="entry name" value="Outer membrane efflux proteins (OEP)"/>
    <property type="match status" value="1"/>
</dbReference>
<reference evidence="5 6" key="1">
    <citation type="journal article" date="2015" name="Biotechnol. Bioeng.">
        <title>Genome sequence and phenotypic characterization of Caulobacter segnis.</title>
        <authorList>
            <person name="Patel S."/>
            <person name="Fletcher B."/>
            <person name="Scott D.C."/>
            <person name="Ely B."/>
        </authorList>
    </citation>
    <scope>NUCLEOTIDE SEQUENCE [LARGE SCALE GENOMIC DNA]</scope>
    <source>
        <strain evidence="5 6">TK0059</strain>
    </source>
</reference>
<dbReference type="EMBL" id="CP027850">
    <property type="protein sequence ID" value="AVQ03107.1"/>
    <property type="molecule type" value="Genomic_DNA"/>
</dbReference>
<gene>
    <name evidence="5" type="ORF">B7G68_15380</name>
</gene>